<evidence type="ECO:0000313" key="3">
    <source>
        <dbReference type="EMBL" id="HJB29002.1"/>
    </source>
</evidence>
<gene>
    <name evidence="3" type="ORF">IAA06_09460</name>
</gene>
<sequence length="921" mass="97431">MRTKRILAMFMTLLMVITMLPSLVFASAPSGELGGKLGLKGTAEVGKTLSANYKKVTPEGMSDDYVSFQWSRKTGEELTEVGTEKTYTVAEEDLGSVIVLKITGLEDQGVTGSLTAESKTVAAAGEGVEEEDPEESEDTSSSEETAPEETTEPGEAEVGTTDEVQEIPGEETQEEAVQEAPAEEEQVIDVPETSEEEIVIGNEESLVIPEENGESSNTGQEEPVSYSAEAEPEDGSDTVDFGTVEEGTEDATSAKYVVVRNTGTGDLNFNEISPEHFMVQDIDDTLAPGEEVTLWIQPREGLEPGSYEDTITYESEEGTSASFLASVNVEAAAAAAPEITADTQSLTFSDLTDGYAQVTEGQKVQISNSGTADVTLVIPQSQYFDITAGNDSDLTVAAGSSLEFTVMPKVGLSVGEYSEELVFAVQNEDAAQVKVTASVKVTEAEEPAQPSVSADVTGLTFQEVTEGYESAPAAQTVTLTNNGSETVTLAQPTAENFEVGALSVTELAAGGTATFTVQPKTGLTAGTYEDTIYITDNSNNRLTSVTAAIQVAEQELTYSLTVEPDTLDFGSREAGYTEAPEAQTVTVTNNGTGTLNLTQPESDFFNIGNLSDIELAPGESATFTVQPKRGLEESEYLEVIQIPNEEGAAGMVNAYFNVTAEPRNILRSIQNPAEITGLANGTEKSVQGLKLPATVVIVTSEGNLNASVTWDVRGCAYDPSSREAQNFAVRGRVTLPDGVENPNDVSLITSVRVGVEGSSLKIASADDNAITGISSNGQYTTESKITFTAVGAGMDNNDPGEGDTRYIPLNWTIANTNSWQAAPYSATFRMSRAGTYTLSVVFNEQEYDGSNWVNTGAQDTKSVTFTVANAAAQTITPTPTGAAQGRNAVQTGDNTNIIPFVILLVVAVACVAGVVIYRKKR</sequence>
<feature type="region of interest" description="Disordered" evidence="1">
    <location>
        <begin position="116"/>
        <end position="237"/>
    </location>
</feature>
<dbReference type="EMBL" id="DWYZ01000175">
    <property type="protein sequence ID" value="HJB29002.1"/>
    <property type="molecule type" value="Genomic_DNA"/>
</dbReference>
<evidence type="ECO:0000256" key="2">
    <source>
        <dbReference type="SAM" id="Phobius"/>
    </source>
</evidence>
<organism evidence="3 4">
    <name type="scientific">Candidatus Blautia faecavium</name>
    <dbReference type="NCBI Taxonomy" id="2838487"/>
    <lineage>
        <taxon>Bacteria</taxon>
        <taxon>Bacillati</taxon>
        <taxon>Bacillota</taxon>
        <taxon>Clostridia</taxon>
        <taxon>Lachnospirales</taxon>
        <taxon>Lachnospiraceae</taxon>
        <taxon>Blautia</taxon>
    </lineage>
</organism>
<proteinExistence type="predicted"/>
<evidence type="ECO:0000313" key="4">
    <source>
        <dbReference type="Proteomes" id="UP000823842"/>
    </source>
</evidence>
<dbReference type="AlphaFoldDB" id="A0A9D2LTA0"/>
<dbReference type="Gene3D" id="2.60.40.10">
    <property type="entry name" value="Immunoglobulins"/>
    <property type="match status" value="4"/>
</dbReference>
<reference evidence="3" key="1">
    <citation type="journal article" date="2021" name="PeerJ">
        <title>Extensive microbial diversity within the chicken gut microbiome revealed by metagenomics and culture.</title>
        <authorList>
            <person name="Gilroy R."/>
            <person name="Ravi A."/>
            <person name="Getino M."/>
            <person name="Pursley I."/>
            <person name="Horton D.L."/>
            <person name="Alikhan N.F."/>
            <person name="Baker D."/>
            <person name="Gharbi K."/>
            <person name="Hall N."/>
            <person name="Watson M."/>
            <person name="Adriaenssens E.M."/>
            <person name="Foster-Nyarko E."/>
            <person name="Jarju S."/>
            <person name="Secka A."/>
            <person name="Antonio M."/>
            <person name="Oren A."/>
            <person name="Chaudhuri R.R."/>
            <person name="La Ragione R."/>
            <person name="Hildebrand F."/>
            <person name="Pallen M.J."/>
        </authorList>
    </citation>
    <scope>NUCLEOTIDE SEQUENCE</scope>
    <source>
        <strain evidence="3">ChiSjej1B19-5720</strain>
    </source>
</reference>
<feature type="compositionally biased region" description="Acidic residues" evidence="1">
    <location>
        <begin position="163"/>
        <end position="198"/>
    </location>
</feature>
<keyword evidence="2" id="KW-0472">Membrane</keyword>
<comment type="caution">
    <text evidence="3">The sequence shown here is derived from an EMBL/GenBank/DDBJ whole genome shotgun (WGS) entry which is preliminary data.</text>
</comment>
<dbReference type="NCBIfam" id="NF012200">
    <property type="entry name" value="choice_anch_D"/>
    <property type="match status" value="1"/>
</dbReference>
<name>A0A9D2LTA0_9FIRM</name>
<dbReference type="Gene3D" id="2.60.40.2700">
    <property type="match status" value="1"/>
</dbReference>
<keyword evidence="2" id="KW-0812">Transmembrane</keyword>
<reference evidence="3" key="2">
    <citation type="submission" date="2021-04" db="EMBL/GenBank/DDBJ databases">
        <authorList>
            <person name="Gilroy R."/>
        </authorList>
    </citation>
    <scope>NUCLEOTIDE SEQUENCE</scope>
    <source>
        <strain evidence="3">ChiSjej1B19-5720</strain>
    </source>
</reference>
<accession>A0A9D2LTA0</accession>
<protein>
    <submittedName>
        <fullName evidence="3">Choice-of-anchor D domain-containing protein</fullName>
    </submittedName>
</protein>
<evidence type="ECO:0000256" key="1">
    <source>
        <dbReference type="SAM" id="MobiDB-lite"/>
    </source>
</evidence>
<feature type="transmembrane region" description="Helical" evidence="2">
    <location>
        <begin position="897"/>
        <end position="917"/>
    </location>
</feature>
<keyword evidence="2" id="KW-1133">Transmembrane helix</keyword>
<dbReference type="Proteomes" id="UP000823842">
    <property type="component" value="Unassembled WGS sequence"/>
</dbReference>
<feature type="compositionally biased region" description="Acidic residues" evidence="1">
    <location>
        <begin position="127"/>
        <end position="155"/>
    </location>
</feature>
<dbReference type="InterPro" id="IPR013783">
    <property type="entry name" value="Ig-like_fold"/>
</dbReference>